<comment type="similarity">
    <text evidence="2">Belongs to the membrane-bound acyltransferase family. Sterol o-acyltransferase subfamily.</text>
</comment>
<feature type="region of interest" description="Disordered" evidence="10">
    <location>
        <begin position="767"/>
        <end position="806"/>
    </location>
</feature>
<name>A0AAF0EEU2_9BASI</name>
<feature type="compositionally biased region" description="Basic and acidic residues" evidence="10">
    <location>
        <begin position="738"/>
        <end position="754"/>
    </location>
</feature>
<evidence type="ECO:0000256" key="6">
    <source>
        <dbReference type="ARBA" id="ARBA00022989"/>
    </source>
</evidence>
<evidence type="ECO:0000256" key="9">
    <source>
        <dbReference type="ARBA" id="ARBA00023568"/>
    </source>
</evidence>
<accession>A0AAF0EEU2</accession>
<dbReference type="AlphaFoldDB" id="A0AAF0EEU2"/>
<dbReference type="PANTHER" id="PTHR10408:SF9">
    <property type="entry name" value="STEROL O-ACYLTRANSFERASE 2-RELATED"/>
    <property type="match status" value="1"/>
</dbReference>
<dbReference type="Pfam" id="PF03062">
    <property type="entry name" value="MBOAT"/>
    <property type="match status" value="1"/>
</dbReference>
<feature type="compositionally biased region" description="Basic residues" evidence="10">
    <location>
        <begin position="788"/>
        <end position="806"/>
    </location>
</feature>
<evidence type="ECO:0000256" key="8">
    <source>
        <dbReference type="ARBA" id="ARBA00023315"/>
    </source>
</evidence>
<dbReference type="InterPro" id="IPR014371">
    <property type="entry name" value="Oat_ACAT_DAG_ARE"/>
</dbReference>
<evidence type="ECO:0000313" key="11">
    <source>
        <dbReference type="EMBL" id="WFD23285.1"/>
    </source>
</evidence>
<evidence type="ECO:0000256" key="7">
    <source>
        <dbReference type="ARBA" id="ARBA00023136"/>
    </source>
</evidence>
<evidence type="ECO:0000256" key="3">
    <source>
        <dbReference type="ARBA" id="ARBA00022679"/>
    </source>
</evidence>
<keyword evidence="4" id="KW-0812">Transmembrane</keyword>
<keyword evidence="8" id="KW-0012">Acyltransferase</keyword>
<dbReference type="InterPro" id="IPR007146">
    <property type="entry name" value="Sas10/Utp3/C1D"/>
</dbReference>
<feature type="region of interest" description="Disordered" evidence="10">
    <location>
        <begin position="589"/>
        <end position="654"/>
    </location>
</feature>
<dbReference type="Proteomes" id="UP001214415">
    <property type="component" value="Chromosome 3"/>
</dbReference>
<feature type="compositionally biased region" description="Acidic residues" evidence="10">
    <location>
        <begin position="566"/>
        <end position="575"/>
    </location>
</feature>
<feature type="region of interest" description="Disordered" evidence="10">
    <location>
        <begin position="22"/>
        <end position="59"/>
    </location>
</feature>
<dbReference type="GO" id="GO:0034737">
    <property type="term" value="F:ergosterol O-acyltransferase activity"/>
    <property type="evidence" value="ECO:0007669"/>
    <property type="project" value="TreeGrafter"/>
</dbReference>
<feature type="region of interest" description="Disordered" evidence="10">
    <location>
        <begin position="550"/>
        <end position="575"/>
    </location>
</feature>
<dbReference type="InterPro" id="IPR004299">
    <property type="entry name" value="MBOAT_fam"/>
</dbReference>
<feature type="compositionally biased region" description="Polar residues" evidence="10">
    <location>
        <begin position="24"/>
        <end position="59"/>
    </location>
</feature>
<dbReference type="GO" id="GO:0008204">
    <property type="term" value="P:ergosterol metabolic process"/>
    <property type="evidence" value="ECO:0007669"/>
    <property type="project" value="TreeGrafter"/>
</dbReference>
<keyword evidence="3" id="KW-0808">Transferase</keyword>
<organism evidence="11 12">
    <name type="scientific">Malassezia equina</name>
    <dbReference type="NCBI Taxonomy" id="1381935"/>
    <lineage>
        <taxon>Eukaryota</taxon>
        <taxon>Fungi</taxon>
        <taxon>Dikarya</taxon>
        <taxon>Basidiomycota</taxon>
        <taxon>Ustilaginomycotina</taxon>
        <taxon>Malasseziomycetes</taxon>
        <taxon>Malasseziales</taxon>
        <taxon>Malasseziaceae</taxon>
        <taxon>Malassezia</taxon>
    </lineage>
</organism>
<gene>
    <name evidence="11" type="ORF">MEQU1_001974</name>
</gene>
<keyword evidence="5" id="KW-0256">Endoplasmic reticulum</keyword>
<feature type="region of interest" description="Disordered" evidence="10">
    <location>
        <begin position="684"/>
        <end position="754"/>
    </location>
</feature>
<proteinExistence type="inferred from homology"/>
<dbReference type="Pfam" id="PF04000">
    <property type="entry name" value="Sas10_Utp3"/>
    <property type="match status" value="1"/>
</dbReference>
<dbReference type="EMBL" id="CP119902">
    <property type="protein sequence ID" value="WFD23285.1"/>
    <property type="molecule type" value="Genomic_DNA"/>
</dbReference>
<sequence>MSMSEPGQSAVHRPLPKYAEGISFSVSPHGTQADSISKRTLQPPHASSQSDANLSSMNQQQAPGYTSIRQLASQVREKSVYGVKKAVNYVPRFSFFEAENEMSVKDPFHGFYVLFWICLGTQVLNAFVCSFESTGQILSMTLAILMSRDLLMLAMSDAVLVGQTFLCVPLVKVLYRYKIPRGYGLFSLQIVCYVDVNSCMNDSFMKLKTLEKKLMDRVMVVEGKNGALDRNAAWTAAIKSMAGNLNMLSALSELEDQEGYSPLKEWLQLDTQIGASDVRAQKLLPAIRSTIPRSRSPLPEHRRLVDAVTNSKNEHLDVASVPQAQADLHDVHPLLWHPDPVLHEIAREISAEREGKASGPCFAEITRFADREFYRDWWNSTTMEEFARDWNRPVHHFLLQHVYVSLIFQVGLSKSTASLFTFLLSSVFHELVMIVVSGKEEELVKDLRGNVKDVVALTEKLGDAVGTGDYDHPEGLSLLTVKVDALLAYIHHVALLGVQRLSGKSYEEDPAKKYIQNLVKLRLCLEKLRPMETRLRYQVEKLLQSVAAEEKHAIQEDDKNVKSGMDEGDDEEDEELDKLAFRPNPNAMAAAVKPAESQAADEEEEEAGVYRPPKLAPMMYDPDAHVSRKQRNKDRQPSRNAALLADLSAGMSSNPYETSVAGVGGGHAVGTAGSSRARALRRMQEFEEDNYKRLSLSKKDAKRRRRDEQDVALGGLGLSSHGNRIGGGVEEEFGDLLRGSERDERRRQRGDERDAYYLLQKRAKLPSTLSRAKEHTQAAGDLGEGRASTHKFKKAMRNHKRKSRTT</sequence>
<comment type="function">
    <text evidence="9">Sterol O-acyltransferase that catalyzes the formation of stery esters.</text>
</comment>
<evidence type="ECO:0000256" key="1">
    <source>
        <dbReference type="ARBA" id="ARBA00004477"/>
    </source>
</evidence>
<evidence type="ECO:0000256" key="5">
    <source>
        <dbReference type="ARBA" id="ARBA00022824"/>
    </source>
</evidence>
<feature type="compositionally biased region" description="Basic and acidic residues" evidence="10">
    <location>
        <begin position="550"/>
        <end position="565"/>
    </location>
</feature>
<keyword evidence="12" id="KW-1185">Reference proteome</keyword>
<comment type="subcellular location">
    <subcellularLocation>
        <location evidence="1">Endoplasmic reticulum membrane</location>
        <topology evidence="1">Multi-pass membrane protein</topology>
    </subcellularLocation>
</comment>
<evidence type="ECO:0000313" key="12">
    <source>
        <dbReference type="Proteomes" id="UP001214415"/>
    </source>
</evidence>
<evidence type="ECO:0000256" key="2">
    <source>
        <dbReference type="ARBA" id="ARBA00009010"/>
    </source>
</evidence>
<keyword evidence="7" id="KW-0472">Membrane</keyword>
<evidence type="ECO:0000256" key="10">
    <source>
        <dbReference type="SAM" id="MobiDB-lite"/>
    </source>
</evidence>
<reference evidence="11" key="1">
    <citation type="submission" date="2023-03" db="EMBL/GenBank/DDBJ databases">
        <title>Mating type loci evolution in Malassezia.</title>
        <authorList>
            <person name="Coelho M.A."/>
        </authorList>
    </citation>
    <scope>NUCLEOTIDE SEQUENCE</scope>
    <source>
        <strain evidence="11">CBS 12830</strain>
    </source>
</reference>
<keyword evidence="6" id="KW-1133">Transmembrane helix</keyword>
<protein>
    <submittedName>
        <fullName evidence="11">Uncharacterized protein</fullName>
    </submittedName>
</protein>
<dbReference type="GO" id="GO:0005789">
    <property type="term" value="C:endoplasmic reticulum membrane"/>
    <property type="evidence" value="ECO:0007669"/>
    <property type="project" value="UniProtKB-SubCell"/>
</dbReference>
<dbReference type="PANTHER" id="PTHR10408">
    <property type="entry name" value="STEROL O-ACYLTRANSFERASE"/>
    <property type="match status" value="1"/>
</dbReference>
<evidence type="ECO:0000256" key="4">
    <source>
        <dbReference type="ARBA" id="ARBA00022692"/>
    </source>
</evidence>